<evidence type="ECO:0000256" key="2">
    <source>
        <dbReference type="ARBA" id="ARBA00023235"/>
    </source>
</evidence>
<dbReference type="Gene3D" id="1.50.10.10">
    <property type="match status" value="1"/>
</dbReference>
<organism evidence="3 4">
    <name type="scientific">Cupriavidus pauculus</name>
    <dbReference type="NCBI Taxonomy" id="82633"/>
    <lineage>
        <taxon>Bacteria</taxon>
        <taxon>Pseudomonadati</taxon>
        <taxon>Pseudomonadota</taxon>
        <taxon>Betaproteobacteria</taxon>
        <taxon>Burkholderiales</taxon>
        <taxon>Burkholderiaceae</taxon>
        <taxon>Cupriavidus</taxon>
    </lineage>
</organism>
<keyword evidence="2" id="KW-0413">Isomerase</keyword>
<dbReference type="InterPro" id="IPR008928">
    <property type="entry name" value="6-hairpin_glycosidase_sf"/>
</dbReference>
<dbReference type="OrthoDB" id="9806359at2"/>
<dbReference type="InterPro" id="IPR010819">
    <property type="entry name" value="AGE/CE"/>
</dbReference>
<dbReference type="EMBL" id="PJRP01000008">
    <property type="protein sequence ID" value="PLP99267.1"/>
    <property type="molecule type" value="Genomic_DNA"/>
</dbReference>
<sequence>MPVSTTLTDRIAALLAHFDTAVLPAWTGPGWNASMELAHEALDGVSGQPLPDKRYRAMACARQLYVFATMGNLAHAATLFNSLVRHFGDGAGGWIYSIDAQGAPLDNTRDLYTHAFVVFACAHYYRASGNAAALEVMQRTIAVIEARFADGNGLYHAALAQNFWPNESGVQQNPIMHLTEAYLAAQEVTGDAWMAQRLKTLADAVHTRFVDPADGCVAELPQGTVGNRIEPGHQFEWYSLVMTAPSLFADGPLAASLPQAFAFARRHGVADDTFGVCAALDGQGALQDATERIWAQTEFARALMVKASVDEDAAALAELETWIERFRARFLHAGGWHECLAPDGAVVRAEMPSTTPYHLLTAWQALRTLLPAA</sequence>
<dbReference type="SUPFAM" id="SSF48208">
    <property type="entry name" value="Six-hairpin glycosidases"/>
    <property type="match status" value="1"/>
</dbReference>
<dbReference type="Proteomes" id="UP000234341">
    <property type="component" value="Unassembled WGS sequence"/>
</dbReference>
<reference evidence="3 4" key="1">
    <citation type="submission" date="2017-12" db="EMBL/GenBank/DDBJ databases">
        <title>Genome sequence of the active heterotrophic nitrifier-denitrifier, Cupriavidus pauculus UM1.</title>
        <authorList>
            <person name="Putonti C."/>
            <person name="Castignetti D."/>
        </authorList>
    </citation>
    <scope>NUCLEOTIDE SEQUENCE [LARGE SCALE GENOMIC DNA]</scope>
    <source>
        <strain evidence="3 4">UM1</strain>
    </source>
</reference>
<evidence type="ECO:0000256" key="1">
    <source>
        <dbReference type="ARBA" id="ARBA00008558"/>
    </source>
</evidence>
<accession>A0A2N5CAM4</accession>
<name>A0A2N5CAM4_9BURK</name>
<evidence type="ECO:0000313" key="4">
    <source>
        <dbReference type="Proteomes" id="UP000234341"/>
    </source>
</evidence>
<dbReference type="InterPro" id="IPR012341">
    <property type="entry name" value="6hp_glycosidase-like_sf"/>
</dbReference>
<dbReference type="GO" id="GO:0016853">
    <property type="term" value="F:isomerase activity"/>
    <property type="evidence" value="ECO:0007669"/>
    <property type="project" value="UniProtKB-KW"/>
</dbReference>
<protein>
    <submittedName>
        <fullName evidence="3">N-acylglucosamine 2-epimerase</fullName>
    </submittedName>
</protein>
<dbReference type="GO" id="GO:0005975">
    <property type="term" value="P:carbohydrate metabolic process"/>
    <property type="evidence" value="ECO:0007669"/>
    <property type="project" value="InterPro"/>
</dbReference>
<dbReference type="RefSeq" id="WP_101682918.1">
    <property type="nucleotide sequence ID" value="NZ_PJRP01000008.1"/>
</dbReference>
<dbReference type="AlphaFoldDB" id="A0A2N5CAM4"/>
<gene>
    <name evidence="3" type="ORF">CYJ10_18460</name>
</gene>
<comment type="similarity">
    <text evidence="1">Belongs to the N-acylglucosamine 2-epimerase family.</text>
</comment>
<dbReference type="PANTHER" id="PTHR15108">
    <property type="entry name" value="N-ACYLGLUCOSAMINE-2-EPIMERASE"/>
    <property type="match status" value="1"/>
</dbReference>
<dbReference type="Pfam" id="PF07221">
    <property type="entry name" value="GlcNAc_2-epim"/>
    <property type="match status" value="1"/>
</dbReference>
<comment type="caution">
    <text evidence="3">The sequence shown here is derived from an EMBL/GenBank/DDBJ whole genome shotgun (WGS) entry which is preliminary data.</text>
</comment>
<evidence type="ECO:0000313" key="3">
    <source>
        <dbReference type="EMBL" id="PLP99267.1"/>
    </source>
</evidence>
<dbReference type="STRING" id="82633.GCA_000974605_00469"/>
<proteinExistence type="inferred from homology"/>